<dbReference type="AlphaFoldDB" id="A0A8H7EM79"/>
<dbReference type="Pfam" id="PF20666">
    <property type="entry name" value="ZW10_C"/>
    <property type="match status" value="1"/>
</dbReference>
<gene>
    <name evidence="6" type="primary">ZW10</name>
    <name evidence="6" type="ORF">EC973_003677</name>
</gene>
<dbReference type="GO" id="GO:0005737">
    <property type="term" value="C:cytoplasm"/>
    <property type="evidence" value="ECO:0007669"/>
    <property type="project" value="GOC"/>
</dbReference>
<evidence type="ECO:0000256" key="1">
    <source>
        <dbReference type="SAM" id="Coils"/>
    </source>
</evidence>
<dbReference type="OrthoDB" id="534815at2759"/>
<dbReference type="PANTHER" id="PTHR12205:SF0">
    <property type="entry name" value="CENTROMERE_KINETOCHORE PROTEIN ZW10 HOMOLOG"/>
    <property type="match status" value="1"/>
</dbReference>
<feature type="region of interest" description="Disordered" evidence="2">
    <location>
        <begin position="839"/>
        <end position="902"/>
    </location>
</feature>
<dbReference type="InterPro" id="IPR055148">
    <property type="entry name" value="ZW10_C_2"/>
</dbReference>
<feature type="compositionally biased region" description="Acidic residues" evidence="2">
    <location>
        <begin position="881"/>
        <end position="902"/>
    </location>
</feature>
<evidence type="ECO:0000259" key="4">
    <source>
        <dbReference type="Pfam" id="PF20666"/>
    </source>
</evidence>
<dbReference type="InterPro" id="IPR048343">
    <property type="entry name" value="ZW10_C"/>
</dbReference>
<keyword evidence="1" id="KW-0175">Coiled coil</keyword>
<dbReference type="Gene3D" id="1.10.357.150">
    <property type="match status" value="1"/>
</dbReference>
<keyword evidence="7" id="KW-1185">Reference proteome</keyword>
<protein>
    <submittedName>
        <fullName evidence="6">Centromere/kinetochore protein zw10</fullName>
    </submittedName>
</protein>
<dbReference type="EMBL" id="JABAYA010000212">
    <property type="protein sequence ID" value="KAF7722133.1"/>
    <property type="molecule type" value="Genomic_DNA"/>
</dbReference>
<evidence type="ECO:0000259" key="5">
    <source>
        <dbReference type="Pfam" id="PF22766"/>
    </source>
</evidence>
<feature type="coiled-coil region" evidence="1">
    <location>
        <begin position="182"/>
        <end position="209"/>
    </location>
</feature>
<evidence type="ECO:0000259" key="3">
    <source>
        <dbReference type="Pfam" id="PF20665"/>
    </source>
</evidence>
<dbReference type="InterPro" id="IPR046362">
    <property type="entry name" value="Zw10/DSL1_C_sf"/>
</dbReference>
<dbReference type="GO" id="GO:0007094">
    <property type="term" value="P:mitotic spindle assembly checkpoint signaling"/>
    <property type="evidence" value="ECO:0007669"/>
    <property type="project" value="TreeGrafter"/>
</dbReference>
<dbReference type="GO" id="GO:0006888">
    <property type="term" value="P:endoplasmic reticulum to Golgi vesicle-mediated transport"/>
    <property type="evidence" value="ECO:0007669"/>
    <property type="project" value="TreeGrafter"/>
</dbReference>
<dbReference type="Pfam" id="PF20665">
    <property type="entry name" value="Zw10_middle"/>
    <property type="match status" value="1"/>
</dbReference>
<evidence type="ECO:0000313" key="7">
    <source>
        <dbReference type="Proteomes" id="UP000605846"/>
    </source>
</evidence>
<name>A0A8H7EM79_9FUNG</name>
<accession>A0A8H7EM79</accession>
<dbReference type="Proteomes" id="UP000605846">
    <property type="component" value="Unassembled WGS sequence"/>
</dbReference>
<dbReference type="PANTHER" id="PTHR12205">
    <property type="entry name" value="CENTROMERE/KINETOCHORE PROTEIN ZW10"/>
    <property type="match status" value="1"/>
</dbReference>
<dbReference type="InterPro" id="IPR048344">
    <property type="entry name" value="Zw10_middle"/>
</dbReference>
<dbReference type="Pfam" id="PF22766">
    <property type="entry name" value="ZW10_C2"/>
    <property type="match status" value="1"/>
</dbReference>
<comment type="caution">
    <text evidence="6">The sequence shown here is derived from an EMBL/GenBank/DDBJ whole genome shotgun (WGS) entry which is preliminary data.</text>
</comment>
<feature type="domain" description="Centromere/kinetochore protein zw10 C-terminal" evidence="4">
    <location>
        <begin position="470"/>
        <end position="570"/>
    </location>
</feature>
<organism evidence="6 7">
    <name type="scientific">Apophysomyces ossiformis</name>
    <dbReference type="NCBI Taxonomy" id="679940"/>
    <lineage>
        <taxon>Eukaryota</taxon>
        <taxon>Fungi</taxon>
        <taxon>Fungi incertae sedis</taxon>
        <taxon>Mucoromycota</taxon>
        <taxon>Mucoromycotina</taxon>
        <taxon>Mucoromycetes</taxon>
        <taxon>Mucorales</taxon>
        <taxon>Mucorineae</taxon>
        <taxon>Mucoraceae</taxon>
        <taxon>Apophysomyces</taxon>
    </lineage>
</organism>
<proteinExistence type="predicted"/>
<reference evidence="6" key="1">
    <citation type="submission" date="2020-01" db="EMBL/GenBank/DDBJ databases">
        <title>Genome Sequencing of Three Apophysomyces-Like Fungal Strains Confirms a Novel Fungal Genus in the Mucoromycota with divergent Burkholderia-like Endosymbiotic Bacteria.</title>
        <authorList>
            <person name="Stajich J.E."/>
            <person name="Macias A.M."/>
            <person name="Carter-House D."/>
            <person name="Lovett B."/>
            <person name="Kasson L.R."/>
            <person name="Berry K."/>
            <person name="Grigoriev I."/>
            <person name="Chang Y."/>
            <person name="Spatafora J."/>
            <person name="Kasson M.T."/>
        </authorList>
    </citation>
    <scope>NUCLEOTIDE SEQUENCE</scope>
    <source>
        <strain evidence="6">NRRL A-21654</strain>
    </source>
</reference>
<sequence>MPPTDVVRETFISSILDEKSSDSILKSNNVSAEKLVSILEGLTTTSRVLHRQLFEDIYNNFEEFSSSYNGIKTLHKDVLILIEQASRFNAGDSAGCNNRQSTVAEVLLEYNTALDEATENQKAVYALETLKKLGEDTALAEQQLSSKSLQEATASVLGLNDSLTKLAKEESGVCRWQNVAAFRYLQSKAERLQEQLSQVLEECLDAAINYTYDQSSVISMRVFSTFKPKSACLQNTSIVEVLECFARLNLLPTQMGRLKRLIFKQIMQPLLGPETHFRIKLSDFKEDNGKGGLLQLLVDTSDPDENKQTQTMKKIQQVDEVFCFFFKYIFGSRNRDTHLTFLFGNLLLPETSQLLIQNWIAPSVPASSTDLVHFDRVAQVAEEFEHKCAHTYAMLSSEPESLLSGYTKKIDVHYAKKRQEKILLEARKIMLRKVYDTENAVEQIDHNQQSMTQHYQITQTPRLLTVILASTIDEAFHLAGTHPISAAKLINVVKDLLDLYRAMMSSFHRPRFFTYPASALVFRNDCYWLASQIVSDILSAETSQKFEELCFGLQEAAQRLRELGDAWYNFVMAQRIQIIQSILDKANGFIGINDDRSHGQFYDQIVERVVEEIRVFGSTIRAVMDETLFLDLLGRVADSALARIIRDIEDLADIGAEESHMIATTLNSFAQLVGVFDLPGRDANESFVSELVPNWQRFWLVKDILDMGLRDIMAAFHRGDLYALDKNELVGLICALFKDTEFRETSIQEIKTGTTVNQHRTLDTGMEAENSKLGPTPQKTSAFSLREQEITMDDEAKGWSDADEDLFVSEEKHPADEQAQVTRVIPQLSSLEMDISAEEDDGWGWGDADENLFEDDTGAKKEKLPPPGTSLPKAPISSIGIDEEDDGPGWGEADEDLFGAQS</sequence>
<feature type="domain" description="ZW10 C-terminal helical" evidence="5">
    <location>
        <begin position="605"/>
        <end position="750"/>
    </location>
</feature>
<feature type="domain" description="Centromere/kinetochore protein zw10 middle" evidence="3">
    <location>
        <begin position="234"/>
        <end position="430"/>
    </location>
</feature>
<dbReference type="GO" id="GO:1990423">
    <property type="term" value="C:RZZ complex"/>
    <property type="evidence" value="ECO:0007669"/>
    <property type="project" value="TreeGrafter"/>
</dbReference>
<feature type="compositionally biased region" description="Acidic residues" evidence="2">
    <location>
        <begin position="839"/>
        <end position="856"/>
    </location>
</feature>
<evidence type="ECO:0000313" key="6">
    <source>
        <dbReference type="EMBL" id="KAF7722133.1"/>
    </source>
</evidence>
<evidence type="ECO:0000256" key="2">
    <source>
        <dbReference type="SAM" id="MobiDB-lite"/>
    </source>
</evidence>